<proteinExistence type="predicted"/>
<dbReference type="AlphaFoldDB" id="A0A836CIB5"/>
<evidence type="ECO:0000313" key="2">
    <source>
        <dbReference type="EMBL" id="KAG5186308.1"/>
    </source>
</evidence>
<reference evidence="2" key="1">
    <citation type="submission" date="2021-02" db="EMBL/GenBank/DDBJ databases">
        <title>First Annotated Genome of the Yellow-green Alga Tribonema minus.</title>
        <authorList>
            <person name="Mahan K.M."/>
        </authorList>
    </citation>
    <scope>NUCLEOTIDE SEQUENCE</scope>
    <source>
        <strain evidence="2">UTEX B ZZ1240</strain>
    </source>
</reference>
<dbReference type="Proteomes" id="UP000664859">
    <property type="component" value="Unassembled WGS sequence"/>
</dbReference>
<gene>
    <name evidence="2" type="ORF">JKP88DRAFT_240911</name>
</gene>
<sequence>MYQHYAREPYRVGAVSDLDAPDPHYSREETHRQDGFPAQRGVAANTPGALTQQITKEVLHLQSLDAALRRAKCMLLFLSLTMQSDYDWSVDRQETCGFHLFAACTLIVSALDGMANVVSITAGDVSDLGKATFGKVFLPSLEAAREQATVLGLRSPQQPSITLASQGMCVDFFSVTKYWMQYMPLPPEPRYFDNERVFDFQLEFGGDRVTTDTAFESGTGKMRAASAGGSATVAALPTCDTCLAMHTMDTIAPLESSASIVSNSVKCTKSVKHVPSMSLPVNFVFCAKCVKQACVDRVRRVNCVNGVHSVNRVRHVSVVHSVNIGQPVVCTYPTVEIGLEDTKQQCNEWFQLTQSLCRCRHFRHYRHFLHCRPFLHYRSFVTVALSSQSPFRHCRPFLHCRPFGSVALSSLSPFRHCRHFSPRPATIYRLSTNPLQRLTQHHATDSTHQQQRRIEATSSSSMRDLRSTGFQWERDWERSWDRYKREARVELALKAKTEALDTARWANGTHPARQHLWKPAPALLSPASLLKRAGAGVIVVNRSIIRFLGTTDVRYQCFQHSLAAEVALSYTKTIRKNKKRVQVVVTHDPTVLPVAHVSVSPKMNVQLVPALSNTQVIKYCRRQVPTQCDITVSMAFPGSSAEVLIALPLSLEADAVAGGALVHTRTKDTVVIRVQRNKALDKALAAYFKVPDVAHKLNAICIENIQSFL</sequence>
<feature type="region of interest" description="Disordered" evidence="1">
    <location>
        <begin position="440"/>
        <end position="462"/>
    </location>
</feature>
<protein>
    <submittedName>
        <fullName evidence="2">Uncharacterized protein</fullName>
    </submittedName>
</protein>
<comment type="caution">
    <text evidence="2">The sequence shown here is derived from an EMBL/GenBank/DDBJ whole genome shotgun (WGS) entry which is preliminary data.</text>
</comment>
<evidence type="ECO:0000256" key="1">
    <source>
        <dbReference type="SAM" id="MobiDB-lite"/>
    </source>
</evidence>
<name>A0A836CIB5_9STRA</name>
<keyword evidence="3" id="KW-1185">Reference proteome</keyword>
<dbReference type="EMBL" id="JAFCMP010000112">
    <property type="protein sequence ID" value="KAG5186308.1"/>
    <property type="molecule type" value="Genomic_DNA"/>
</dbReference>
<evidence type="ECO:0000313" key="3">
    <source>
        <dbReference type="Proteomes" id="UP000664859"/>
    </source>
</evidence>
<organism evidence="2 3">
    <name type="scientific">Tribonema minus</name>
    <dbReference type="NCBI Taxonomy" id="303371"/>
    <lineage>
        <taxon>Eukaryota</taxon>
        <taxon>Sar</taxon>
        <taxon>Stramenopiles</taxon>
        <taxon>Ochrophyta</taxon>
        <taxon>PX clade</taxon>
        <taxon>Xanthophyceae</taxon>
        <taxon>Tribonematales</taxon>
        <taxon>Tribonemataceae</taxon>
        <taxon>Tribonema</taxon>
    </lineage>
</organism>
<feature type="compositionally biased region" description="Basic and acidic residues" evidence="1">
    <location>
        <begin position="21"/>
        <end position="34"/>
    </location>
</feature>
<accession>A0A836CIB5</accession>
<feature type="region of interest" description="Disordered" evidence="1">
    <location>
        <begin position="16"/>
        <end position="42"/>
    </location>
</feature>